<accession>A0A4Y7KPM7</accession>
<reference evidence="1 2" key="1">
    <citation type="journal article" date="2018" name="Science">
        <title>The opium poppy genome and morphinan production.</title>
        <authorList>
            <person name="Guo L."/>
            <person name="Winzer T."/>
            <person name="Yang X."/>
            <person name="Li Y."/>
            <person name="Ning Z."/>
            <person name="He Z."/>
            <person name="Teodor R."/>
            <person name="Lu Y."/>
            <person name="Bowser T.A."/>
            <person name="Graham I.A."/>
            <person name="Ye K."/>
        </authorList>
    </citation>
    <scope>NUCLEOTIDE SEQUENCE [LARGE SCALE GENOMIC DNA]</scope>
    <source>
        <strain evidence="2">cv. HN1</strain>
        <tissue evidence="1">Leaves</tissue>
    </source>
</reference>
<dbReference type="EMBL" id="CM010722">
    <property type="protein sequence ID" value="RZC74068.1"/>
    <property type="molecule type" value="Genomic_DNA"/>
</dbReference>
<organism evidence="1 2">
    <name type="scientific">Papaver somniferum</name>
    <name type="common">Opium poppy</name>
    <dbReference type="NCBI Taxonomy" id="3469"/>
    <lineage>
        <taxon>Eukaryota</taxon>
        <taxon>Viridiplantae</taxon>
        <taxon>Streptophyta</taxon>
        <taxon>Embryophyta</taxon>
        <taxon>Tracheophyta</taxon>
        <taxon>Spermatophyta</taxon>
        <taxon>Magnoliopsida</taxon>
        <taxon>Ranunculales</taxon>
        <taxon>Papaveraceae</taxon>
        <taxon>Papaveroideae</taxon>
        <taxon>Papaver</taxon>
    </lineage>
</organism>
<keyword evidence="2" id="KW-1185">Reference proteome</keyword>
<evidence type="ECO:0000313" key="2">
    <source>
        <dbReference type="Proteomes" id="UP000316621"/>
    </source>
</evidence>
<evidence type="ECO:0000313" key="1">
    <source>
        <dbReference type="EMBL" id="RZC74068.1"/>
    </source>
</evidence>
<gene>
    <name evidence="1" type="ORF">C5167_049547</name>
</gene>
<dbReference type="AlphaFoldDB" id="A0A4Y7KPM7"/>
<protein>
    <submittedName>
        <fullName evidence="1">Uncharacterized protein</fullName>
    </submittedName>
</protein>
<name>A0A4Y7KPM7_PAPSO</name>
<proteinExistence type="predicted"/>
<dbReference type="Gramene" id="RZC74068">
    <property type="protein sequence ID" value="RZC74068"/>
    <property type="gene ID" value="C5167_049547"/>
</dbReference>
<sequence>MKSVLLGFNTRNKSNYDWMRGNGLNFTGTQDELHIFSGGCRCFSLLYTFHAIHQAYDRLGSFVLSRRPPMLGKLRQNCM</sequence>
<dbReference type="Proteomes" id="UP000316621">
    <property type="component" value="Chromosome 8"/>
</dbReference>